<feature type="binding site" evidence="6">
    <location>
        <begin position="242"/>
        <end position="246"/>
    </location>
    <ligand>
        <name>FAD</name>
        <dbReference type="ChEBI" id="CHEBI:57692"/>
    </ligand>
</feature>
<dbReference type="GO" id="GO:0071949">
    <property type="term" value="F:FAD binding"/>
    <property type="evidence" value="ECO:0007669"/>
    <property type="project" value="TreeGrafter"/>
</dbReference>
<dbReference type="GO" id="GO:0003904">
    <property type="term" value="F:deoxyribodipyrimidine photo-lyase activity"/>
    <property type="evidence" value="ECO:0007669"/>
    <property type="project" value="TreeGrafter"/>
</dbReference>
<evidence type="ECO:0000259" key="8">
    <source>
        <dbReference type="PROSITE" id="PS51645"/>
    </source>
</evidence>
<dbReference type="Gene3D" id="1.25.40.80">
    <property type="match status" value="1"/>
</dbReference>
<dbReference type="InterPro" id="IPR006050">
    <property type="entry name" value="DNA_photolyase_N"/>
</dbReference>
<dbReference type="Gene3D" id="3.40.50.620">
    <property type="entry name" value="HUPs"/>
    <property type="match status" value="1"/>
</dbReference>
<dbReference type="Gene3D" id="1.10.579.10">
    <property type="entry name" value="DNA Cyclobutane Dipyrimidine Photolyase, subunit A, domain 3"/>
    <property type="match status" value="1"/>
</dbReference>
<dbReference type="GO" id="GO:0000719">
    <property type="term" value="P:photoreactive repair"/>
    <property type="evidence" value="ECO:0007669"/>
    <property type="project" value="TreeGrafter"/>
</dbReference>
<feature type="domain" description="Photolyase/cryptochrome alpha/beta" evidence="8">
    <location>
        <begin position="2"/>
        <end position="134"/>
    </location>
</feature>
<protein>
    <recommendedName>
        <fullName evidence="2 7">Cryptochrome DASH</fullName>
    </recommendedName>
</protein>
<dbReference type="SUPFAM" id="SSF48173">
    <property type="entry name" value="Cryptochrome/photolyase FAD-binding domain"/>
    <property type="match status" value="1"/>
</dbReference>
<evidence type="ECO:0000256" key="1">
    <source>
        <dbReference type="ARBA" id="ARBA00005862"/>
    </source>
</evidence>
<dbReference type="InterPro" id="IPR036155">
    <property type="entry name" value="Crypto/Photolyase_N_sf"/>
</dbReference>
<dbReference type="SUPFAM" id="SSF52425">
    <property type="entry name" value="Cryptochrome/photolyase, N-terminal domain"/>
    <property type="match status" value="1"/>
</dbReference>
<dbReference type="Pfam" id="PF03441">
    <property type="entry name" value="FAD_binding_7"/>
    <property type="match status" value="1"/>
</dbReference>
<gene>
    <name evidence="9" type="ORF">OA86_01300</name>
</gene>
<comment type="cofactor">
    <cofactor evidence="6 7">
        <name>FAD</name>
        <dbReference type="ChEBI" id="CHEBI:57692"/>
    </cofactor>
    <text evidence="6 7">Binds 1 FAD per subunit.</text>
</comment>
<dbReference type="Pfam" id="PF00875">
    <property type="entry name" value="DNA_photolyase"/>
    <property type="match status" value="1"/>
</dbReference>
<accession>A0A0C1FRM6</accession>
<comment type="similarity">
    <text evidence="1 7">Belongs to the DNA photolyase class-1 family.</text>
</comment>
<dbReference type="NCBIfam" id="TIGR02765">
    <property type="entry name" value="crypto_DASH"/>
    <property type="match status" value="1"/>
</dbReference>
<name>A0A0C1FRM6_9FLAO</name>
<dbReference type="InterPro" id="IPR036134">
    <property type="entry name" value="Crypto/Photolyase_FAD-like_sf"/>
</dbReference>
<keyword evidence="3 6" id="KW-0285">Flavoprotein</keyword>
<reference evidence="9 10" key="1">
    <citation type="submission" date="2014-10" db="EMBL/GenBank/DDBJ databases">
        <title>Kaistella jeonii genome.</title>
        <authorList>
            <person name="Clayton J.T."/>
            <person name="Newman J.D."/>
        </authorList>
    </citation>
    <scope>NUCLEOTIDE SEQUENCE [LARGE SCALE GENOMIC DNA]</scope>
    <source>
        <strain evidence="9 10">DSM 17048</strain>
    </source>
</reference>
<dbReference type="EMBL" id="JSYL01000001">
    <property type="protein sequence ID" value="KIA90549.1"/>
    <property type="molecule type" value="Genomic_DNA"/>
</dbReference>
<dbReference type="InterPro" id="IPR002081">
    <property type="entry name" value="Cryptochrome/DNA_photolyase_1"/>
</dbReference>
<evidence type="ECO:0000313" key="9">
    <source>
        <dbReference type="EMBL" id="KIA90549.1"/>
    </source>
</evidence>
<dbReference type="RefSeq" id="WP_039347604.1">
    <property type="nucleotide sequence ID" value="NZ_FOLA01000001.1"/>
</dbReference>
<dbReference type="InterPro" id="IPR014133">
    <property type="entry name" value="Cry_DASH"/>
</dbReference>
<comment type="cofactor">
    <cofactor evidence="7">
        <name>(6R)-5,10-methylene-5,6,7,8-tetrahydrofolate</name>
        <dbReference type="ChEBI" id="CHEBI:15636"/>
    </cofactor>
    <text evidence="7">Binds 1 5,10-methenyltetrahydrofolate (MTHF) per subunit.</text>
</comment>
<comment type="function">
    <text evidence="7">May have a photoreceptor function.</text>
</comment>
<feature type="binding site" evidence="6">
    <location>
        <position position="229"/>
    </location>
    <ligand>
        <name>FAD</name>
        <dbReference type="ChEBI" id="CHEBI:57692"/>
    </ligand>
</feature>
<organism evidence="9 10">
    <name type="scientific">Kaistella jeonii</name>
    <dbReference type="NCBI Taxonomy" id="266749"/>
    <lineage>
        <taxon>Bacteria</taxon>
        <taxon>Pseudomonadati</taxon>
        <taxon>Bacteroidota</taxon>
        <taxon>Flavobacteriia</taxon>
        <taxon>Flavobacteriales</taxon>
        <taxon>Weeksellaceae</taxon>
        <taxon>Chryseobacterium group</taxon>
        <taxon>Kaistella</taxon>
    </lineage>
</organism>
<keyword evidence="10" id="KW-1185">Reference proteome</keyword>
<evidence type="ECO:0000256" key="5">
    <source>
        <dbReference type="ARBA" id="ARBA00022991"/>
    </source>
</evidence>
<evidence type="ECO:0000313" key="10">
    <source>
        <dbReference type="Proteomes" id="UP000031473"/>
    </source>
</evidence>
<comment type="caution">
    <text evidence="9">The sequence shown here is derived from an EMBL/GenBank/DDBJ whole genome shotgun (WGS) entry which is preliminary data.</text>
</comment>
<dbReference type="InterPro" id="IPR005101">
    <property type="entry name" value="Cryptochr/Photolyase_FAD-bd"/>
</dbReference>
<dbReference type="PRINTS" id="PR00147">
    <property type="entry name" value="DNAPHOTLYASE"/>
</dbReference>
<dbReference type="OrthoDB" id="9772484at2"/>
<dbReference type="AlphaFoldDB" id="A0A0C1FRM6"/>
<evidence type="ECO:0000256" key="3">
    <source>
        <dbReference type="ARBA" id="ARBA00022630"/>
    </source>
</evidence>
<evidence type="ECO:0000256" key="4">
    <source>
        <dbReference type="ARBA" id="ARBA00022827"/>
    </source>
</evidence>
<dbReference type="InterPro" id="IPR014729">
    <property type="entry name" value="Rossmann-like_a/b/a_fold"/>
</dbReference>
<dbReference type="PANTHER" id="PTHR11455:SF22">
    <property type="entry name" value="CRYPTOCHROME DASH"/>
    <property type="match status" value="1"/>
</dbReference>
<evidence type="ECO:0000256" key="2">
    <source>
        <dbReference type="ARBA" id="ARBA00017881"/>
    </source>
</evidence>
<keyword evidence="5 7" id="KW-0157">Chromophore</keyword>
<proteinExistence type="inferred from homology"/>
<dbReference type="PROSITE" id="PS51645">
    <property type="entry name" value="PHR_CRY_ALPHA_BETA"/>
    <property type="match status" value="1"/>
</dbReference>
<dbReference type="PANTHER" id="PTHR11455">
    <property type="entry name" value="CRYPTOCHROME"/>
    <property type="match status" value="1"/>
</dbReference>
<sequence>MKRGLVWFKNDLRLHDNEALHHAIIECEELVFCFCVEEQLFAKLDLGFRKADINRFKFLEQSVLNLQENLEKIGGHLLIGEESALKTLPELIEEFEITDLYAEEEYCSEELNLISEVQKILPALNYHFYWGKTLYHKNDIPFGITDIPLTSKAYRIPAGKESEPRKTFKSPENLNSCKNTKSSKFPSYKKYSFTKKEYDHADPFLEGGETLALERLQYYTFKSELLTRYRWTRNRSEGLDYSSKFSPYLALGCISPREIYETVKEYEQMVTKNQSTWWLIFELVWRDYFTFKGMKFGNEIFKTKGYKDKEIPFENDPEKFKKWCDGMTGIPFIDAHMRQFNETGYMSNRGRVNCASYFVVDLNIDWTWGAAYFESKLIDYDVTSNWMNWHMQAFEIYYTNPVHQSNKYRAQDYIRKWIPELGDKNDIETLIPWEFDIPAYPKPIQVYKKWTRAINLIQKLKD</sequence>
<dbReference type="Proteomes" id="UP000031473">
    <property type="component" value="Unassembled WGS sequence"/>
</dbReference>
<dbReference type="STRING" id="266749.SAMN05421876_101266"/>
<evidence type="ECO:0000256" key="6">
    <source>
        <dbReference type="PIRSR" id="PIRSR602081-1"/>
    </source>
</evidence>
<evidence type="ECO:0000256" key="7">
    <source>
        <dbReference type="RuleBase" id="RU367151"/>
    </source>
</evidence>
<dbReference type="GO" id="GO:0003684">
    <property type="term" value="F:damaged DNA binding"/>
    <property type="evidence" value="ECO:0007669"/>
    <property type="project" value="TreeGrafter"/>
</dbReference>
<keyword evidence="4 6" id="KW-0274">FAD</keyword>
<feature type="binding site" evidence="6">
    <location>
        <begin position="379"/>
        <end position="381"/>
    </location>
    <ligand>
        <name>FAD</name>
        <dbReference type="ChEBI" id="CHEBI:57692"/>
    </ligand>
</feature>